<accession>A0AAD4FJ47</accession>
<feature type="compositionally biased region" description="Basic and acidic residues" evidence="1">
    <location>
        <begin position="568"/>
        <end position="593"/>
    </location>
</feature>
<dbReference type="AlphaFoldDB" id="A0AAD4FJ47"/>
<keyword evidence="2" id="KW-0732">Signal</keyword>
<feature type="signal peptide" evidence="2">
    <location>
        <begin position="1"/>
        <end position="20"/>
    </location>
</feature>
<sequence>MGFFTFFFFLWLVCTDLAASTPVSVPNPLVSPRRPSPPSDIAERSLASTSLQLSCNLVVPDTQSWTIYKDEVAEFSQRHWDRFRQDTSYTTFPLYLRDQFAHDLLPSSVTCDSIGQCGLTSCRFLNSELSQHDKQMAYFVFEQISGVDHLYKSQREGMREGRDYFDVKVPELIRTFSAVPRIQQQLQDRLNDRRRYEKLALSVVTAVGLMAGGAMAIPAFGVAETVAATMTNLLTNTYVSVVGSFNAFRRDPERLSSDLEENLRSSLNEVGHAMITNVTNDMQSLMERRPNGFGQDLMDVLGGDYFFRRDENIQEAVRQTFETVIFASIVSGAWAQERSYIVWADVPYGKCEYDMRGPQESRVCLTEYPNSVYYMSALDFSREHDHFSDDMALIHGPTGYRNFIKGRTQNPYGITKEDIVRSSIFVHENSLQDAIHDMDYPKVSNAVQRAKASGKDYGKVPGSFRLPITRNPGGEAISSVWVKKARNYPCMSGEFGWNDGTWTYAADQTEDFLYHTGLMFSEDWERFCHRNGECQGENGINLHEKLERRRRPGDPEIPKRLKHPFKKCKQDTEHGQGEPWHDNDRNPPLERSVRQNRTLSEDPQANG</sequence>
<dbReference type="EMBL" id="JAANER010000005">
    <property type="protein sequence ID" value="KAG9189903.1"/>
    <property type="molecule type" value="Genomic_DNA"/>
</dbReference>
<reference evidence="3" key="1">
    <citation type="submission" date="2021-07" db="EMBL/GenBank/DDBJ databases">
        <title>Genome Resource of American Ginseng Black Spot Pathogen Alternaria panax.</title>
        <authorList>
            <person name="Qiu C."/>
            <person name="Wang W."/>
            <person name="Liu Z."/>
        </authorList>
    </citation>
    <scope>NUCLEOTIDE SEQUENCE</scope>
    <source>
        <strain evidence="3">BNCC115425</strain>
    </source>
</reference>
<dbReference type="Proteomes" id="UP001199106">
    <property type="component" value="Unassembled WGS sequence"/>
</dbReference>
<evidence type="ECO:0000313" key="4">
    <source>
        <dbReference type="Proteomes" id="UP001199106"/>
    </source>
</evidence>
<proteinExistence type="predicted"/>
<feature type="compositionally biased region" description="Basic and acidic residues" evidence="1">
    <location>
        <begin position="547"/>
        <end position="559"/>
    </location>
</feature>
<feature type="compositionally biased region" description="Polar residues" evidence="1">
    <location>
        <begin position="595"/>
        <end position="607"/>
    </location>
</feature>
<evidence type="ECO:0000313" key="3">
    <source>
        <dbReference type="EMBL" id="KAG9189903.1"/>
    </source>
</evidence>
<protein>
    <submittedName>
        <fullName evidence="3">Uncharacterized protein</fullName>
    </submittedName>
</protein>
<feature type="region of interest" description="Disordered" evidence="1">
    <location>
        <begin position="547"/>
        <end position="607"/>
    </location>
</feature>
<evidence type="ECO:0000256" key="2">
    <source>
        <dbReference type="SAM" id="SignalP"/>
    </source>
</evidence>
<feature type="chain" id="PRO_5042127497" evidence="2">
    <location>
        <begin position="21"/>
        <end position="607"/>
    </location>
</feature>
<organism evidence="3 4">
    <name type="scientific">Alternaria panax</name>
    <dbReference type="NCBI Taxonomy" id="48097"/>
    <lineage>
        <taxon>Eukaryota</taxon>
        <taxon>Fungi</taxon>
        <taxon>Dikarya</taxon>
        <taxon>Ascomycota</taxon>
        <taxon>Pezizomycotina</taxon>
        <taxon>Dothideomycetes</taxon>
        <taxon>Pleosporomycetidae</taxon>
        <taxon>Pleosporales</taxon>
        <taxon>Pleosporineae</taxon>
        <taxon>Pleosporaceae</taxon>
        <taxon>Alternaria</taxon>
        <taxon>Alternaria sect. Panax</taxon>
    </lineage>
</organism>
<evidence type="ECO:0000256" key="1">
    <source>
        <dbReference type="SAM" id="MobiDB-lite"/>
    </source>
</evidence>
<gene>
    <name evidence="3" type="ORF">G6011_06771</name>
</gene>
<comment type="caution">
    <text evidence="3">The sequence shown here is derived from an EMBL/GenBank/DDBJ whole genome shotgun (WGS) entry which is preliminary data.</text>
</comment>
<keyword evidence="4" id="KW-1185">Reference proteome</keyword>
<name>A0AAD4FJ47_9PLEO</name>